<organism evidence="3 4">
    <name type="scientific">Ananas comosus</name>
    <name type="common">Pineapple</name>
    <name type="synonym">Ananas ananas</name>
    <dbReference type="NCBI Taxonomy" id="4615"/>
    <lineage>
        <taxon>Eukaryota</taxon>
        <taxon>Viridiplantae</taxon>
        <taxon>Streptophyta</taxon>
        <taxon>Embryophyta</taxon>
        <taxon>Tracheophyta</taxon>
        <taxon>Spermatophyta</taxon>
        <taxon>Magnoliopsida</taxon>
        <taxon>Liliopsida</taxon>
        <taxon>Poales</taxon>
        <taxon>Bromeliaceae</taxon>
        <taxon>Bromelioideae</taxon>
        <taxon>Ananas</taxon>
    </lineage>
</organism>
<evidence type="ECO:0000259" key="2">
    <source>
        <dbReference type="SMART" id="SM01273"/>
    </source>
</evidence>
<dbReference type="SUPFAM" id="SSF101931">
    <property type="entry name" value="Pym (Within the bgcn gene intron protein, WIBG), N-terminal domain"/>
    <property type="match status" value="1"/>
</dbReference>
<dbReference type="PANTHER" id="PTHR22959">
    <property type="entry name" value="PYM PROTEIN"/>
    <property type="match status" value="1"/>
</dbReference>
<dbReference type="RefSeq" id="XP_020105924.1">
    <property type="nucleotide sequence ID" value="XM_020250335.1"/>
</dbReference>
<feature type="compositionally biased region" description="Basic and acidic residues" evidence="1">
    <location>
        <begin position="20"/>
        <end position="35"/>
    </location>
</feature>
<protein>
    <submittedName>
        <fullName evidence="4">Partner of Y14 and mago</fullName>
    </submittedName>
</protein>
<accession>A0A6P5GD23</accession>
<dbReference type="GO" id="GO:1903259">
    <property type="term" value="P:exon-exon junction complex disassembly"/>
    <property type="evidence" value="ECO:0007669"/>
    <property type="project" value="InterPro"/>
</dbReference>
<dbReference type="GO" id="GO:0003723">
    <property type="term" value="F:RNA binding"/>
    <property type="evidence" value="ECO:0007669"/>
    <property type="project" value="TreeGrafter"/>
</dbReference>
<dbReference type="PANTHER" id="PTHR22959:SF0">
    <property type="entry name" value="PARTNER OF Y14 AND MAGO"/>
    <property type="match status" value="1"/>
</dbReference>
<dbReference type="OrthoDB" id="21625at2759"/>
<feature type="domain" description="WIBG Mago-binding" evidence="2">
    <location>
        <begin position="22"/>
        <end position="48"/>
    </location>
</feature>
<keyword evidence="3" id="KW-1185">Reference proteome</keyword>
<dbReference type="Proteomes" id="UP000515123">
    <property type="component" value="Linkage group 1"/>
</dbReference>
<dbReference type="Pfam" id="PF09282">
    <property type="entry name" value="Mago-bind"/>
    <property type="match status" value="1"/>
</dbReference>
<reference evidence="3" key="1">
    <citation type="journal article" date="2015" name="Nat. Genet.">
        <title>The pineapple genome and the evolution of CAM photosynthesis.</title>
        <authorList>
            <person name="Ming R."/>
            <person name="VanBuren R."/>
            <person name="Wai C.M."/>
            <person name="Tang H."/>
            <person name="Schatz M.C."/>
            <person name="Bowers J.E."/>
            <person name="Lyons E."/>
            <person name="Wang M.L."/>
            <person name="Chen J."/>
            <person name="Biggers E."/>
            <person name="Zhang J."/>
            <person name="Huang L."/>
            <person name="Zhang L."/>
            <person name="Miao W."/>
            <person name="Zhang J."/>
            <person name="Ye Z."/>
            <person name="Miao C."/>
            <person name="Lin Z."/>
            <person name="Wang H."/>
            <person name="Zhou H."/>
            <person name="Yim W.C."/>
            <person name="Priest H.D."/>
            <person name="Zheng C."/>
            <person name="Woodhouse M."/>
            <person name="Edger P.P."/>
            <person name="Guyot R."/>
            <person name="Guo H.B."/>
            <person name="Guo H."/>
            <person name="Zheng G."/>
            <person name="Singh R."/>
            <person name="Sharma A."/>
            <person name="Min X."/>
            <person name="Zheng Y."/>
            <person name="Lee H."/>
            <person name="Gurtowski J."/>
            <person name="Sedlazeck F.J."/>
            <person name="Harkess A."/>
            <person name="McKain M.R."/>
            <person name="Liao Z."/>
            <person name="Fang J."/>
            <person name="Liu J."/>
            <person name="Zhang X."/>
            <person name="Zhang Q."/>
            <person name="Hu W."/>
            <person name="Qin Y."/>
            <person name="Wang K."/>
            <person name="Chen L.Y."/>
            <person name="Shirley N."/>
            <person name="Lin Y.R."/>
            <person name="Liu L.Y."/>
            <person name="Hernandez A.G."/>
            <person name="Wright C.L."/>
            <person name="Bulone V."/>
            <person name="Tuskan G.A."/>
            <person name="Heath K."/>
            <person name="Zee F."/>
            <person name="Moore P.H."/>
            <person name="Sunkar R."/>
            <person name="Leebens-Mack J.H."/>
            <person name="Mockler T."/>
            <person name="Bennetzen J.L."/>
            <person name="Freeling M."/>
            <person name="Sankoff D."/>
            <person name="Paterson A.H."/>
            <person name="Zhu X."/>
            <person name="Yang X."/>
            <person name="Smith J.A."/>
            <person name="Cushman J.C."/>
            <person name="Paull R.E."/>
            <person name="Yu Q."/>
        </authorList>
    </citation>
    <scope>NUCLEOTIDE SEQUENCE [LARGE SCALE GENOMIC DNA]</scope>
    <source>
        <strain evidence="3">cv. F153</strain>
    </source>
</reference>
<feature type="compositionally biased region" description="Basic and acidic residues" evidence="1">
    <location>
        <begin position="77"/>
        <end position="92"/>
    </location>
</feature>
<evidence type="ECO:0000313" key="4">
    <source>
        <dbReference type="RefSeq" id="XP_020105924.1"/>
    </source>
</evidence>
<dbReference type="GeneID" id="109722312"/>
<dbReference type="GO" id="GO:0005737">
    <property type="term" value="C:cytoplasm"/>
    <property type="evidence" value="ECO:0007669"/>
    <property type="project" value="TreeGrafter"/>
</dbReference>
<dbReference type="InterPro" id="IPR036348">
    <property type="entry name" value="WIBG_N_sf"/>
</dbReference>
<dbReference type="GO" id="GO:0035145">
    <property type="term" value="C:exon-exon junction complex"/>
    <property type="evidence" value="ECO:0007669"/>
    <property type="project" value="TreeGrafter"/>
</dbReference>
<dbReference type="InterPro" id="IPR039333">
    <property type="entry name" value="PYM1"/>
</dbReference>
<sequence length="229" mass="25496">MASAGGEESRASPRLLSIPKEGERILAPTRRPDGTLRKAIRIRAGYVPQDEVAIYQSKGTLLKKAQPDVPPGYEPELDAKPKSKSAKRNERKKEKRHQAALASSSDKGKNLDDQAEVLKAEEVSLSQIKPQQSDASGSIVEQMNRISISEVPVEVGSFTDSAEVPKDRSSGQDLDKRIRALKKKIRLAEALLQGEHQNMMTEQLDKMRKMEGWREELKILEDRKSSVVS</sequence>
<dbReference type="InterPro" id="IPR015362">
    <property type="entry name" value="WIBG_mago-bd"/>
</dbReference>
<reference evidence="4" key="2">
    <citation type="submission" date="2025-08" db="UniProtKB">
        <authorList>
            <consortium name="RefSeq"/>
        </authorList>
    </citation>
    <scope>IDENTIFICATION</scope>
    <source>
        <tissue evidence="4">Leaf</tissue>
    </source>
</reference>
<feature type="region of interest" description="Disordered" evidence="1">
    <location>
        <begin position="1"/>
        <end position="35"/>
    </location>
</feature>
<proteinExistence type="predicted"/>
<feature type="region of interest" description="Disordered" evidence="1">
    <location>
        <begin position="60"/>
        <end position="115"/>
    </location>
</feature>
<evidence type="ECO:0000256" key="1">
    <source>
        <dbReference type="SAM" id="MobiDB-lite"/>
    </source>
</evidence>
<evidence type="ECO:0000313" key="3">
    <source>
        <dbReference type="Proteomes" id="UP000515123"/>
    </source>
</evidence>
<name>A0A6P5GD23_ANACO</name>
<gene>
    <name evidence="4" type="primary">LOC109722312</name>
</gene>
<dbReference type="AlphaFoldDB" id="A0A6P5GD23"/>
<dbReference type="SMART" id="SM01273">
    <property type="entry name" value="Mago-bind"/>
    <property type="match status" value="1"/>
</dbReference>
<feature type="compositionally biased region" description="Basic and acidic residues" evidence="1">
    <location>
        <begin position="106"/>
        <end position="115"/>
    </location>
</feature>